<accession>A0ABV1KGY0</accession>
<dbReference type="InterPro" id="IPR005471">
    <property type="entry name" value="Tscrpt_reg_IclR_N"/>
</dbReference>
<evidence type="ECO:0000313" key="8">
    <source>
        <dbReference type="Proteomes" id="UP001494902"/>
    </source>
</evidence>
<dbReference type="SUPFAM" id="SSF46785">
    <property type="entry name" value="Winged helix' DNA-binding domain"/>
    <property type="match status" value="1"/>
</dbReference>
<proteinExistence type="predicted"/>
<gene>
    <name evidence="7" type="ORF">WIS52_24875</name>
</gene>
<dbReference type="PANTHER" id="PTHR30136:SF39">
    <property type="entry name" value="TRANSCRIPTIONAL REGULATORY PROTEIN"/>
    <property type="match status" value="1"/>
</dbReference>
<dbReference type="InterPro" id="IPR050707">
    <property type="entry name" value="HTH_MetabolicPath_Reg"/>
</dbReference>
<evidence type="ECO:0000256" key="4">
    <source>
        <dbReference type="SAM" id="MobiDB-lite"/>
    </source>
</evidence>
<keyword evidence="1" id="KW-0805">Transcription regulation</keyword>
<keyword evidence="3" id="KW-0804">Transcription</keyword>
<dbReference type="Pfam" id="PF09339">
    <property type="entry name" value="HTH_IclR"/>
    <property type="match status" value="1"/>
</dbReference>
<feature type="domain" description="HTH iclR-type" evidence="5">
    <location>
        <begin position="13"/>
        <end position="79"/>
    </location>
</feature>
<dbReference type="PANTHER" id="PTHR30136">
    <property type="entry name" value="HELIX-TURN-HELIX TRANSCRIPTIONAL REGULATOR, ICLR FAMILY"/>
    <property type="match status" value="1"/>
</dbReference>
<dbReference type="Gene3D" id="1.10.10.10">
    <property type="entry name" value="Winged helix-like DNA-binding domain superfamily/Winged helix DNA-binding domain"/>
    <property type="match status" value="1"/>
</dbReference>
<protein>
    <submittedName>
        <fullName evidence="7">IclR family transcriptional regulator</fullName>
    </submittedName>
</protein>
<evidence type="ECO:0000313" key="7">
    <source>
        <dbReference type="EMBL" id="MEQ3553720.1"/>
    </source>
</evidence>
<feature type="compositionally biased region" description="Low complexity" evidence="4">
    <location>
        <begin position="260"/>
        <end position="269"/>
    </location>
</feature>
<feature type="domain" description="IclR-ED" evidence="6">
    <location>
        <begin position="83"/>
        <end position="264"/>
    </location>
</feature>
<evidence type="ECO:0000256" key="3">
    <source>
        <dbReference type="ARBA" id="ARBA00023163"/>
    </source>
</evidence>
<dbReference type="EMBL" id="JBEDNQ010000011">
    <property type="protein sequence ID" value="MEQ3553720.1"/>
    <property type="molecule type" value="Genomic_DNA"/>
</dbReference>
<evidence type="ECO:0000256" key="1">
    <source>
        <dbReference type="ARBA" id="ARBA00023015"/>
    </source>
</evidence>
<keyword evidence="2" id="KW-0238">DNA-binding</keyword>
<dbReference type="PROSITE" id="PS51078">
    <property type="entry name" value="ICLR_ED"/>
    <property type="match status" value="1"/>
</dbReference>
<organism evidence="7 8">
    <name type="scientific">Pseudonocardia nematodicida</name>
    <dbReference type="NCBI Taxonomy" id="1206997"/>
    <lineage>
        <taxon>Bacteria</taxon>
        <taxon>Bacillati</taxon>
        <taxon>Actinomycetota</taxon>
        <taxon>Actinomycetes</taxon>
        <taxon>Pseudonocardiales</taxon>
        <taxon>Pseudonocardiaceae</taxon>
        <taxon>Pseudonocardia</taxon>
    </lineage>
</organism>
<dbReference type="InterPro" id="IPR036390">
    <property type="entry name" value="WH_DNA-bd_sf"/>
</dbReference>
<reference evidence="7 8" key="1">
    <citation type="submission" date="2024-03" db="EMBL/GenBank/DDBJ databases">
        <title>Draft genome sequence of Pseudonocardia nematodicida JCM 31783.</title>
        <authorList>
            <person name="Butdee W."/>
            <person name="Duangmal K."/>
        </authorList>
    </citation>
    <scope>NUCLEOTIDE SEQUENCE [LARGE SCALE GENOMIC DNA]</scope>
    <source>
        <strain evidence="7 8">JCM 31783</strain>
    </source>
</reference>
<evidence type="ECO:0000259" key="6">
    <source>
        <dbReference type="PROSITE" id="PS51078"/>
    </source>
</evidence>
<dbReference type="Proteomes" id="UP001494902">
    <property type="component" value="Unassembled WGS sequence"/>
</dbReference>
<dbReference type="InterPro" id="IPR014757">
    <property type="entry name" value="Tscrpt_reg_IclR_C"/>
</dbReference>
<dbReference type="Gene3D" id="3.30.450.40">
    <property type="match status" value="1"/>
</dbReference>
<dbReference type="PROSITE" id="PS51077">
    <property type="entry name" value="HTH_ICLR"/>
    <property type="match status" value="1"/>
</dbReference>
<comment type="caution">
    <text evidence="7">The sequence shown here is derived from an EMBL/GenBank/DDBJ whole genome shotgun (WGS) entry which is preliminary data.</text>
</comment>
<dbReference type="SMART" id="SM00346">
    <property type="entry name" value="HTH_ICLR"/>
    <property type="match status" value="1"/>
</dbReference>
<dbReference type="InterPro" id="IPR029016">
    <property type="entry name" value="GAF-like_dom_sf"/>
</dbReference>
<keyword evidence="8" id="KW-1185">Reference proteome</keyword>
<sequence>MHAHEAGAEPPGAQSIQRALVLLDLVAVTARDRPGGVSLAELARTSGRPKGSVHRVLTALVHAGYVAQDPDTSGYRLGVQAAVLGELAGYGADRLGDAATDSLIRLADSSGDTTFLTVRRGSYALCTRRQEGSGPIRNNALAVGDRHPLGIGAGSLAILAALPDDEVAAALAATAPARRRYLRFDDEALWHLVQRSRADGYALNDGRFVAGSWAIGVPLHDADGRVVAALSVASIEQRLGPERRAELAAELHRCAEDVRTALTAGAAPPATRPPPPRERTT</sequence>
<name>A0ABV1KGY0_9PSEU</name>
<dbReference type="InterPro" id="IPR036388">
    <property type="entry name" value="WH-like_DNA-bd_sf"/>
</dbReference>
<dbReference type="RefSeq" id="WP_349300783.1">
    <property type="nucleotide sequence ID" value="NZ_JBEDNQ010000011.1"/>
</dbReference>
<evidence type="ECO:0000259" key="5">
    <source>
        <dbReference type="PROSITE" id="PS51077"/>
    </source>
</evidence>
<evidence type="ECO:0000256" key="2">
    <source>
        <dbReference type="ARBA" id="ARBA00023125"/>
    </source>
</evidence>
<dbReference type="Pfam" id="PF01614">
    <property type="entry name" value="IclR_C"/>
    <property type="match status" value="1"/>
</dbReference>
<dbReference type="SUPFAM" id="SSF55781">
    <property type="entry name" value="GAF domain-like"/>
    <property type="match status" value="1"/>
</dbReference>
<feature type="region of interest" description="Disordered" evidence="4">
    <location>
        <begin position="260"/>
        <end position="281"/>
    </location>
</feature>